<dbReference type="Proteomes" id="UP000266975">
    <property type="component" value="Unassembled WGS sequence"/>
</dbReference>
<comment type="subcellular location">
    <subcellularLocation>
        <location evidence="1">Endomembrane system</location>
        <topology evidence="1">Multi-pass membrane protein</topology>
    </subcellularLocation>
</comment>
<dbReference type="GO" id="GO:0012505">
    <property type="term" value="C:endomembrane system"/>
    <property type="evidence" value="ECO:0007669"/>
    <property type="project" value="UniProtKB-SubCell"/>
</dbReference>
<evidence type="ECO:0000313" key="7">
    <source>
        <dbReference type="Proteomes" id="UP000266975"/>
    </source>
</evidence>
<evidence type="ECO:0000256" key="4">
    <source>
        <dbReference type="ARBA" id="ARBA00023136"/>
    </source>
</evidence>
<evidence type="ECO:0000256" key="3">
    <source>
        <dbReference type="ARBA" id="ARBA00022989"/>
    </source>
</evidence>
<keyword evidence="4 5" id="KW-0472">Membrane</keyword>
<evidence type="ECO:0000313" key="6">
    <source>
        <dbReference type="EMBL" id="RNE49582.1"/>
    </source>
</evidence>
<dbReference type="PANTHER" id="PTHR31851">
    <property type="entry name" value="FE(2+)/MN(2+) TRANSPORTER PCL1"/>
    <property type="match status" value="1"/>
</dbReference>
<dbReference type="GO" id="GO:0005384">
    <property type="term" value="F:manganese ion transmembrane transporter activity"/>
    <property type="evidence" value="ECO:0007669"/>
    <property type="project" value="InterPro"/>
</dbReference>
<accession>A0A3M8KAN2</accession>
<keyword evidence="3 5" id="KW-1133">Transmembrane helix</keyword>
<reference evidence="6 7" key="1">
    <citation type="submission" date="2018-02" db="EMBL/GenBank/DDBJ databases">
        <title>Corynebacterium alimpuense sp. nov., a marine obligate actinomycete isolated from sediments of Valparaiso bay, Chile.</title>
        <authorList>
            <person name="Claverias F."/>
            <person name="Gonzales-Siles L."/>
            <person name="Salva-Serra F."/>
            <person name="Inganaes E."/>
            <person name="Molin K."/>
            <person name="Cumsille A."/>
            <person name="Undabarrena A."/>
            <person name="Couve E."/>
            <person name="Moore E.R.B."/>
            <person name="Gomila M."/>
            <person name="Camara B."/>
        </authorList>
    </citation>
    <scope>NUCLEOTIDE SEQUENCE [LARGE SCALE GENOMIC DNA]</scope>
    <source>
        <strain evidence="6 7">CCUG 69366</strain>
    </source>
</reference>
<feature type="transmembrane region" description="Helical" evidence="5">
    <location>
        <begin position="142"/>
        <end position="164"/>
    </location>
</feature>
<protein>
    <submittedName>
        <fullName evidence="6">Rubrerythrin family protein</fullName>
    </submittedName>
</protein>
<name>A0A3M8KAN2_9CORY</name>
<dbReference type="CDD" id="cd02433">
    <property type="entry name" value="Nodulin-21_like_2"/>
    <property type="match status" value="1"/>
</dbReference>
<dbReference type="CDD" id="cd01044">
    <property type="entry name" value="Ferritin_CCC1_N"/>
    <property type="match status" value="1"/>
</dbReference>
<gene>
    <name evidence="6" type="ORF">C5L39_04345</name>
</gene>
<keyword evidence="2 5" id="KW-0812">Transmembrane</keyword>
<dbReference type="Pfam" id="PF01988">
    <property type="entry name" value="VIT1"/>
    <property type="match status" value="1"/>
</dbReference>
<dbReference type="AlphaFoldDB" id="A0A3M8KAN2"/>
<dbReference type="RefSeq" id="WP_123047628.1">
    <property type="nucleotide sequence ID" value="NZ_PTJO01000003.1"/>
</dbReference>
<evidence type="ECO:0000256" key="1">
    <source>
        <dbReference type="ARBA" id="ARBA00004127"/>
    </source>
</evidence>
<sequence length="367" mass="39201">MDSHVTPTNAQISRWRRYLANERAEAAVYRELAHRKTGEEREILLALAESEARHEGYWRDKLGDYVGFPRQPDLGTRFVGFLAKRFGSVFTLALMQTAESRSPYITDVDASEQIAADERIHAEVVRGLATRSREKMSGGFRAAVFGANDGLVSNLALVVGVMGSGVGSNFILITGMSGLLAGALSMAAGEWVSVKSQNELLEASTPRLKANTLLPELDVNANELVLVYRARGLSEQEAVAKADEEFSRIALERAIGLNSEESSDEDDTLGRQHTPANSEWAAAISSFLFFAVGAFIPIIPFLFGATPVVGAIIATILVSGSLLITGGVVGVLSGKSPLTRGFRQLLIGIGAAGITYLLGLTFGAVVG</sequence>
<evidence type="ECO:0000256" key="5">
    <source>
        <dbReference type="SAM" id="Phobius"/>
    </source>
</evidence>
<organism evidence="6 7">
    <name type="scientific">Corynebacterium alimapuense</name>
    <dbReference type="NCBI Taxonomy" id="1576874"/>
    <lineage>
        <taxon>Bacteria</taxon>
        <taxon>Bacillati</taxon>
        <taxon>Actinomycetota</taxon>
        <taxon>Actinomycetes</taxon>
        <taxon>Mycobacteriales</taxon>
        <taxon>Corynebacteriaceae</taxon>
        <taxon>Corynebacterium</taxon>
    </lineage>
</organism>
<evidence type="ECO:0000256" key="2">
    <source>
        <dbReference type="ARBA" id="ARBA00022692"/>
    </source>
</evidence>
<dbReference type="EMBL" id="PTJO01000003">
    <property type="protein sequence ID" value="RNE49582.1"/>
    <property type="molecule type" value="Genomic_DNA"/>
</dbReference>
<proteinExistence type="predicted"/>
<dbReference type="InterPro" id="IPR039376">
    <property type="entry name" value="Ferritin_CCC1_N"/>
</dbReference>
<dbReference type="GO" id="GO:0030026">
    <property type="term" value="P:intracellular manganese ion homeostasis"/>
    <property type="evidence" value="ECO:0007669"/>
    <property type="project" value="InterPro"/>
</dbReference>
<feature type="transmembrane region" description="Helical" evidence="5">
    <location>
        <begin position="280"/>
        <end position="303"/>
    </location>
</feature>
<feature type="transmembrane region" description="Helical" evidence="5">
    <location>
        <begin position="309"/>
        <end position="333"/>
    </location>
</feature>
<dbReference type="InterPro" id="IPR008217">
    <property type="entry name" value="Ccc1_fam"/>
</dbReference>
<keyword evidence="7" id="KW-1185">Reference proteome</keyword>
<comment type="caution">
    <text evidence="6">The sequence shown here is derived from an EMBL/GenBank/DDBJ whole genome shotgun (WGS) entry which is preliminary data.</text>
</comment>
<dbReference type="OrthoDB" id="9789677at2"/>
<feature type="transmembrane region" description="Helical" evidence="5">
    <location>
        <begin position="345"/>
        <end position="366"/>
    </location>
</feature>